<sequence>MNNTSDNGAALIGLLVILSLYFIPTSISLIRRHRQTLAIFMTNLLLGWTILGWIAALIWACTAPKSEKVVIVHRDDR</sequence>
<dbReference type="RefSeq" id="WP_079601888.1">
    <property type="nucleotide sequence ID" value="NZ_LT670817.1"/>
</dbReference>
<evidence type="ECO:0000313" key="3">
    <source>
        <dbReference type="Proteomes" id="UP000189796"/>
    </source>
</evidence>
<gene>
    <name evidence="2" type="ORF">SAMN05443248_2962</name>
</gene>
<protein>
    <submittedName>
        <fullName evidence="2">Superinfection immunity protein</fullName>
    </submittedName>
</protein>
<organism evidence="2 3">
    <name type="scientific">Bradyrhizobium erythrophlei</name>
    <dbReference type="NCBI Taxonomy" id="1437360"/>
    <lineage>
        <taxon>Bacteria</taxon>
        <taxon>Pseudomonadati</taxon>
        <taxon>Pseudomonadota</taxon>
        <taxon>Alphaproteobacteria</taxon>
        <taxon>Hyphomicrobiales</taxon>
        <taxon>Nitrobacteraceae</taxon>
        <taxon>Bradyrhizobium</taxon>
    </lineage>
</organism>
<accession>A0A1M5NEA4</accession>
<name>A0A1M5NEA4_9BRAD</name>
<dbReference type="Pfam" id="PF14373">
    <property type="entry name" value="Imm_superinfect"/>
    <property type="match status" value="1"/>
</dbReference>
<proteinExistence type="predicted"/>
<keyword evidence="1" id="KW-0812">Transmembrane</keyword>
<feature type="transmembrane region" description="Helical" evidence="1">
    <location>
        <begin position="12"/>
        <end position="30"/>
    </location>
</feature>
<keyword evidence="1" id="KW-0472">Membrane</keyword>
<evidence type="ECO:0000256" key="1">
    <source>
        <dbReference type="SAM" id="Phobius"/>
    </source>
</evidence>
<keyword evidence="1" id="KW-1133">Transmembrane helix</keyword>
<dbReference type="EMBL" id="LT670817">
    <property type="protein sequence ID" value="SHG87904.1"/>
    <property type="molecule type" value="Genomic_DNA"/>
</dbReference>
<evidence type="ECO:0000313" key="2">
    <source>
        <dbReference type="EMBL" id="SHG87904.1"/>
    </source>
</evidence>
<dbReference type="InterPro" id="IPR016410">
    <property type="entry name" value="Phage_imm"/>
</dbReference>
<reference evidence="2 3" key="1">
    <citation type="submission" date="2016-11" db="EMBL/GenBank/DDBJ databases">
        <authorList>
            <person name="Jaros S."/>
            <person name="Januszkiewicz K."/>
            <person name="Wedrychowicz H."/>
        </authorList>
    </citation>
    <scope>NUCLEOTIDE SEQUENCE [LARGE SCALE GENOMIC DNA]</scope>
    <source>
        <strain evidence="2 3">GAS138</strain>
    </source>
</reference>
<dbReference type="Proteomes" id="UP000189796">
    <property type="component" value="Chromosome I"/>
</dbReference>
<dbReference type="OrthoDB" id="9814116at2"/>
<feature type="transmembrane region" description="Helical" evidence="1">
    <location>
        <begin position="37"/>
        <end position="60"/>
    </location>
</feature>
<dbReference type="AlphaFoldDB" id="A0A1M5NEA4"/>